<dbReference type="InterPro" id="IPR002347">
    <property type="entry name" value="SDR_fam"/>
</dbReference>
<dbReference type="Gene3D" id="3.40.50.720">
    <property type="entry name" value="NAD(P)-binding Rossmann-like Domain"/>
    <property type="match status" value="1"/>
</dbReference>
<dbReference type="AlphaFoldDB" id="A0A439CS67"/>
<evidence type="ECO:0000313" key="5">
    <source>
        <dbReference type="EMBL" id="RWA05034.1"/>
    </source>
</evidence>
<organism evidence="5 6">
    <name type="scientific">Xylaria grammica</name>
    <dbReference type="NCBI Taxonomy" id="363999"/>
    <lineage>
        <taxon>Eukaryota</taxon>
        <taxon>Fungi</taxon>
        <taxon>Dikarya</taxon>
        <taxon>Ascomycota</taxon>
        <taxon>Pezizomycotina</taxon>
        <taxon>Sordariomycetes</taxon>
        <taxon>Xylariomycetidae</taxon>
        <taxon>Xylariales</taxon>
        <taxon>Xylariaceae</taxon>
        <taxon>Xylaria</taxon>
    </lineage>
</organism>
<evidence type="ECO:0000256" key="4">
    <source>
        <dbReference type="SAM" id="Phobius"/>
    </source>
</evidence>
<protein>
    <recommendedName>
        <fullName evidence="7">Ketoreductase (KR) domain-containing protein</fullName>
    </recommendedName>
</protein>
<dbReference type="STRING" id="363999.A0A439CS67"/>
<keyword evidence="3" id="KW-0560">Oxidoreductase</keyword>
<dbReference type="Proteomes" id="UP000286045">
    <property type="component" value="Unassembled WGS sequence"/>
</dbReference>
<keyword evidence="4" id="KW-0472">Membrane</keyword>
<feature type="transmembrane region" description="Helical" evidence="4">
    <location>
        <begin position="345"/>
        <end position="364"/>
    </location>
</feature>
<keyword evidence="4" id="KW-0812">Transmembrane</keyword>
<keyword evidence="2" id="KW-0521">NADP</keyword>
<proteinExistence type="inferred from homology"/>
<evidence type="ECO:0000313" key="6">
    <source>
        <dbReference type="Proteomes" id="UP000286045"/>
    </source>
</evidence>
<dbReference type="GO" id="GO:0016491">
    <property type="term" value="F:oxidoreductase activity"/>
    <property type="evidence" value="ECO:0007669"/>
    <property type="project" value="UniProtKB-KW"/>
</dbReference>
<dbReference type="PANTHER" id="PTHR24320:SF236">
    <property type="entry name" value="SHORT-CHAIN DEHYDROGENASE-RELATED"/>
    <property type="match status" value="1"/>
</dbReference>
<evidence type="ECO:0000256" key="2">
    <source>
        <dbReference type="ARBA" id="ARBA00022857"/>
    </source>
</evidence>
<name>A0A439CS67_9PEZI</name>
<evidence type="ECO:0008006" key="7">
    <source>
        <dbReference type="Google" id="ProtNLM"/>
    </source>
</evidence>
<evidence type="ECO:0000256" key="1">
    <source>
        <dbReference type="ARBA" id="ARBA00006484"/>
    </source>
</evidence>
<dbReference type="SUPFAM" id="SSF51735">
    <property type="entry name" value="NAD(P)-binding Rossmann-fold domains"/>
    <property type="match status" value="1"/>
</dbReference>
<comment type="similarity">
    <text evidence="1">Belongs to the short-chain dehydrogenases/reductases (SDR) family.</text>
</comment>
<dbReference type="PANTHER" id="PTHR24320">
    <property type="entry name" value="RETINOL DEHYDROGENASE"/>
    <property type="match status" value="1"/>
</dbReference>
<dbReference type="Pfam" id="PF00106">
    <property type="entry name" value="adh_short"/>
    <property type="match status" value="1"/>
</dbReference>
<evidence type="ECO:0000256" key="3">
    <source>
        <dbReference type="ARBA" id="ARBA00023002"/>
    </source>
</evidence>
<dbReference type="InterPro" id="IPR036291">
    <property type="entry name" value="NAD(P)-bd_dom_sf"/>
</dbReference>
<comment type="caution">
    <text evidence="5">The sequence shown here is derived from an EMBL/GenBank/DDBJ whole genome shotgun (WGS) entry which is preliminary data.</text>
</comment>
<dbReference type="EMBL" id="RYZI01000486">
    <property type="protein sequence ID" value="RWA05034.1"/>
    <property type="molecule type" value="Genomic_DNA"/>
</dbReference>
<gene>
    <name evidence="5" type="ORF">EKO27_g10069</name>
</gene>
<reference evidence="5 6" key="1">
    <citation type="submission" date="2018-12" db="EMBL/GenBank/DDBJ databases">
        <title>Draft genome sequence of Xylaria grammica IHI A82.</title>
        <authorList>
            <person name="Buettner E."/>
            <person name="Kellner H."/>
        </authorList>
    </citation>
    <scope>NUCLEOTIDE SEQUENCE [LARGE SCALE GENOMIC DNA]</scope>
    <source>
        <strain evidence="5 6">IHI A82</strain>
    </source>
</reference>
<sequence length="371" mass="40199">MGLFEIWQQFFPPAPSFPEKDLAAGSQLDRVFIISGANSGIGLALVKLLYPTGATIYLAGRTIAKIDAAIAQVVSVSPAPATPATLRSLHLDLSDLATIKPAAAAFAARESRLDVLWNNAGNGCPPGTVTRQGLEAHVGANCVAPLLFTQELLPLLRATARIAPKNSVRIVWSGSVQIEMNAPHGGVDFARIEKPPTVTYEDYAASKAGNWFLALEGARRWGRDGIISVCENPGNLYTGIYENENWLFVAFLKAFVLYDARYGAYTMLFAGFSPELSESNNGAYIWPWGRVRPIARPDIVQAASEGQAAAFWNGARMHGSSMFSTSMTLLRICPSKRNGSAPVEMFYFSFTIDLLVATLVWFLLNATDMAN</sequence>
<keyword evidence="4" id="KW-1133">Transmembrane helix</keyword>
<dbReference type="PRINTS" id="PR00081">
    <property type="entry name" value="GDHRDH"/>
</dbReference>
<accession>A0A439CS67</accession>
<keyword evidence="6" id="KW-1185">Reference proteome</keyword>